<dbReference type="AlphaFoldDB" id="A0A1B8ZK26"/>
<proteinExistence type="predicted"/>
<dbReference type="PROSITE" id="PS51186">
    <property type="entry name" value="GNAT"/>
    <property type="match status" value="1"/>
</dbReference>
<keyword evidence="2" id="KW-0808">Transferase</keyword>
<feature type="domain" description="N-acetyltransferase" evidence="1">
    <location>
        <begin position="86"/>
        <end position="219"/>
    </location>
</feature>
<evidence type="ECO:0000313" key="3">
    <source>
        <dbReference type="Proteomes" id="UP000092651"/>
    </source>
</evidence>
<dbReference type="Proteomes" id="UP000092651">
    <property type="component" value="Unassembled WGS sequence"/>
</dbReference>
<organism evidence="2 3">
    <name type="scientific">Chryseobacterium artocarpi</name>
    <dbReference type="NCBI Taxonomy" id="1414727"/>
    <lineage>
        <taxon>Bacteria</taxon>
        <taxon>Pseudomonadati</taxon>
        <taxon>Bacteroidota</taxon>
        <taxon>Flavobacteriia</taxon>
        <taxon>Flavobacteriales</taxon>
        <taxon>Weeksellaceae</taxon>
        <taxon>Chryseobacterium group</taxon>
        <taxon>Chryseobacterium</taxon>
    </lineage>
</organism>
<dbReference type="GO" id="GO:0016747">
    <property type="term" value="F:acyltransferase activity, transferring groups other than amino-acyl groups"/>
    <property type="evidence" value="ECO:0007669"/>
    <property type="project" value="InterPro"/>
</dbReference>
<dbReference type="InterPro" id="IPR016181">
    <property type="entry name" value="Acyl_CoA_acyltransferase"/>
</dbReference>
<sequence>MKPIIVKVSSDLLEKWLKAWSLSRNLSLPVQYKSGFKVKVGDEKQKERYIFSEPNKDFFQLSHTIDEPWIYLKVCSGPDLFINNIPEKWQLQPQGYMMNCSHPMNIQQLNLPEGYIVEYSNEDYMFIVKIITPKGEQAAIGRVIFVDDIAVYDRIVTEENHRRKGLASFIIKELEKNAVSKNIFKNFLVATEEGKLLYEALGWKVYSLYTSVVIPAFKT</sequence>
<accession>A0A1B8ZK26</accession>
<dbReference type="Gene3D" id="3.40.630.30">
    <property type="match status" value="1"/>
</dbReference>
<dbReference type="Pfam" id="PF00583">
    <property type="entry name" value="Acetyltransf_1"/>
    <property type="match status" value="1"/>
</dbReference>
<dbReference type="InterPro" id="IPR000182">
    <property type="entry name" value="GNAT_dom"/>
</dbReference>
<dbReference type="SUPFAM" id="SSF55729">
    <property type="entry name" value="Acyl-CoA N-acyltransferases (Nat)"/>
    <property type="match status" value="1"/>
</dbReference>
<dbReference type="EMBL" id="MAYH01000023">
    <property type="protein sequence ID" value="OCA71953.1"/>
    <property type="molecule type" value="Genomic_DNA"/>
</dbReference>
<dbReference type="OrthoDB" id="4966223at2"/>
<comment type="caution">
    <text evidence="2">The sequence shown here is derived from an EMBL/GenBank/DDBJ whole genome shotgun (WGS) entry which is preliminary data.</text>
</comment>
<evidence type="ECO:0000313" key="2">
    <source>
        <dbReference type="EMBL" id="OCA71953.1"/>
    </source>
</evidence>
<name>A0A1B8ZK26_9FLAO</name>
<reference evidence="2 3" key="1">
    <citation type="submission" date="2016-07" db="EMBL/GenBank/DDBJ databases">
        <authorList>
            <person name="Jeong J.-J."/>
            <person name="Kim D.W."/>
            <person name="Sang M.K."/>
            <person name="Choi I.-G."/>
            <person name="Kim K.D."/>
        </authorList>
    </citation>
    <scope>NUCLEOTIDE SEQUENCE [LARGE SCALE GENOMIC DNA]</scope>
    <source>
        <strain evidence="2 3">UTM-3</strain>
    </source>
</reference>
<protein>
    <submittedName>
        <fullName evidence="2">GNAT family acetyltransferase</fullName>
    </submittedName>
</protein>
<evidence type="ECO:0000259" key="1">
    <source>
        <dbReference type="PROSITE" id="PS51186"/>
    </source>
</evidence>
<keyword evidence="3" id="KW-1185">Reference proteome</keyword>
<gene>
    <name evidence="2" type="ORF">BBI01_07295</name>
</gene>